<dbReference type="Pfam" id="PF08241">
    <property type="entry name" value="Methyltransf_11"/>
    <property type="match status" value="1"/>
</dbReference>
<keyword evidence="2" id="KW-0489">Methyltransferase</keyword>
<dbReference type="GO" id="GO:0032259">
    <property type="term" value="P:methylation"/>
    <property type="evidence" value="ECO:0007669"/>
    <property type="project" value="UniProtKB-KW"/>
</dbReference>
<accession>A0A0H4P8L1</accession>
<dbReference type="AlphaFoldDB" id="A0A0H4P8L1"/>
<dbReference type="STRING" id="320787.CA2015_1381"/>
<keyword evidence="2" id="KW-0808">Transferase</keyword>
<dbReference type="EMBL" id="CP012040">
    <property type="protein sequence ID" value="AKP50826.1"/>
    <property type="molecule type" value="Genomic_DNA"/>
</dbReference>
<dbReference type="RefSeq" id="WP_053086656.1">
    <property type="nucleotide sequence ID" value="NZ_CP012040.1"/>
</dbReference>
<evidence type="ECO:0000313" key="2">
    <source>
        <dbReference type="EMBL" id="AKP50826.1"/>
    </source>
</evidence>
<dbReference type="InterPro" id="IPR029063">
    <property type="entry name" value="SAM-dependent_MTases_sf"/>
</dbReference>
<dbReference type="Proteomes" id="UP000036520">
    <property type="component" value="Chromosome"/>
</dbReference>
<dbReference type="Gene3D" id="3.40.50.150">
    <property type="entry name" value="Vaccinia Virus protein VP39"/>
    <property type="match status" value="1"/>
</dbReference>
<name>A0A0H4P8L1_9BACT</name>
<protein>
    <submittedName>
        <fullName evidence="2">Methyltransferase</fullName>
    </submittedName>
</protein>
<dbReference type="OrthoDB" id="3896938at2"/>
<dbReference type="InterPro" id="IPR013216">
    <property type="entry name" value="Methyltransf_11"/>
</dbReference>
<organism evidence="2 3">
    <name type="scientific">Cyclobacterium amurskyense</name>
    <dbReference type="NCBI Taxonomy" id="320787"/>
    <lineage>
        <taxon>Bacteria</taxon>
        <taxon>Pseudomonadati</taxon>
        <taxon>Bacteroidota</taxon>
        <taxon>Cytophagia</taxon>
        <taxon>Cytophagales</taxon>
        <taxon>Cyclobacteriaceae</taxon>
        <taxon>Cyclobacterium</taxon>
    </lineage>
</organism>
<reference evidence="2 3" key="1">
    <citation type="submission" date="2015-07" db="EMBL/GenBank/DDBJ databases">
        <authorList>
            <person name="Kim K.M."/>
        </authorList>
    </citation>
    <scope>NUCLEOTIDE SEQUENCE [LARGE SCALE GENOMIC DNA]</scope>
    <source>
        <strain evidence="2 3">KCTC 12363</strain>
    </source>
</reference>
<proteinExistence type="predicted"/>
<feature type="domain" description="Methyltransferase type 11" evidence="1">
    <location>
        <begin position="103"/>
        <end position="171"/>
    </location>
</feature>
<sequence length="254" mass="29791">MKKLIKLILPQIAINKLRTYKHRGNNVLCPICNSSFNKFGPYGIIKRENAKCHKCGSLERHRLIFKYINEKFTLLNNNSKEKIRLLHFAPEKIFYNIFSNNNGIDYTACDLFPEKYNYNGKTEITKVDITKIPFADNSFDFIICSHVLEHIPNDFLAMSELYRVLTKNGNSILQVPIDYNRDETYEDHNITSPEDRLKAFGQDDHVRIYGKDYKTRLENSGFIVNEDNYISTMDKGEVYKYGLMESELIYHCKK</sequence>
<keyword evidence="3" id="KW-1185">Reference proteome</keyword>
<dbReference type="SUPFAM" id="SSF53335">
    <property type="entry name" value="S-adenosyl-L-methionine-dependent methyltransferases"/>
    <property type="match status" value="1"/>
</dbReference>
<evidence type="ECO:0000313" key="3">
    <source>
        <dbReference type="Proteomes" id="UP000036520"/>
    </source>
</evidence>
<dbReference type="CDD" id="cd02440">
    <property type="entry name" value="AdoMet_MTases"/>
    <property type="match status" value="1"/>
</dbReference>
<evidence type="ECO:0000259" key="1">
    <source>
        <dbReference type="Pfam" id="PF08241"/>
    </source>
</evidence>
<dbReference type="KEGG" id="camu:CA2015_1381"/>
<dbReference type="GO" id="GO:0008757">
    <property type="term" value="F:S-adenosylmethionine-dependent methyltransferase activity"/>
    <property type="evidence" value="ECO:0007669"/>
    <property type="project" value="InterPro"/>
</dbReference>
<gene>
    <name evidence="2" type="ORF">CA2015_1381</name>
</gene>